<dbReference type="PANTHER" id="PTHR10584">
    <property type="entry name" value="SUGAR KINASE"/>
    <property type="match status" value="1"/>
</dbReference>
<name>A0A7C4QTJ3_9PLAN</name>
<dbReference type="PROSITE" id="PS00583">
    <property type="entry name" value="PFKB_KINASES_1"/>
    <property type="match status" value="1"/>
</dbReference>
<dbReference type="CDD" id="cd01166">
    <property type="entry name" value="KdgK"/>
    <property type="match status" value="1"/>
</dbReference>
<dbReference type="InterPro" id="IPR011611">
    <property type="entry name" value="PfkB_dom"/>
</dbReference>
<feature type="domain" description="Carbohydrate kinase PfkB" evidence="4">
    <location>
        <begin position="18"/>
        <end position="312"/>
    </location>
</feature>
<dbReference type="EMBL" id="DSVQ01000019">
    <property type="protein sequence ID" value="HGT41046.1"/>
    <property type="molecule type" value="Genomic_DNA"/>
</dbReference>
<sequence length="338" mass="35756">MEPFMMRHWDCLCAGVVVADLVCEPMDAVPPPGGLGLTPRMTLTIGGCAANVAVDMATLGLRVRLSGCVGDDLFGRAVRDMLERSAVDCGGVTVCPNQSTSATCVLNVRGEDRRFIHCIGANAAYDGTQISDADLQASRVLYLGGYCLLPGLVPDKVRALFQRARAAGAVTVLNVVLPETPRSLSSARGPSEFWDWLEPVLPCTDYFFPNSDEAARMAGATDVLEQAVRFRTAGCRNVIITQGEKGAVFVGDAGAWSAGVHPVPTVDATGTGDAFVAGFVLGLLRELDPVMCLRYGSAMGAHCVQALGATTGALTEQQLQDFVDRHPLPIRSVETTIP</sequence>
<evidence type="ECO:0000259" key="4">
    <source>
        <dbReference type="Pfam" id="PF00294"/>
    </source>
</evidence>
<accession>A0A7C4QTJ3</accession>
<dbReference type="GO" id="GO:0006796">
    <property type="term" value="P:phosphate-containing compound metabolic process"/>
    <property type="evidence" value="ECO:0007669"/>
    <property type="project" value="UniProtKB-ARBA"/>
</dbReference>
<comment type="similarity">
    <text evidence="1">Belongs to the carbohydrate kinase PfkB family.</text>
</comment>
<dbReference type="Pfam" id="PF00294">
    <property type="entry name" value="PfkB"/>
    <property type="match status" value="1"/>
</dbReference>
<evidence type="ECO:0000256" key="1">
    <source>
        <dbReference type="ARBA" id="ARBA00010688"/>
    </source>
</evidence>
<dbReference type="InterPro" id="IPR002173">
    <property type="entry name" value="Carboh/pur_kinase_PfkB_CS"/>
</dbReference>
<evidence type="ECO:0000256" key="3">
    <source>
        <dbReference type="ARBA" id="ARBA00022777"/>
    </source>
</evidence>
<dbReference type="SUPFAM" id="SSF53613">
    <property type="entry name" value="Ribokinase-like"/>
    <property type="match status" value="1"/>
</dbReference>
<keyword evidence="2" id="KW-0808">Transferase</keyword>
<proteinExistence type="inferred from homology"/>
<comment type="caution">
    <text evidence="5">The sequence shown here is derived from an EMBL/GenBank/DDBJ whole genome shotgun (WGS) entry which is preliminary data.</text>
</comment>
<gene>
    <name evidence="5" type="ORF">ENS64_17510</name>
</gene>
<dbReference type="AlphaFoldDB" id="A0A7C4QTJ3"/>
<dbReference type="InterPro" id="IPR029056">
    <property type="entry name" value="Ribokinase-like"/>
</dbReference>
<evidence type="ECO:0000313" key="5">
    <source>
        <dbReference type="EMBL" id="HGT41046.1"/>
    </source>
</evidence>
<organism evidence="5">
    <name type="scientific">Schlesneria paludicola</name>
    <dbReference type="NCBI Taxonomy" id="360056"/>
    <lineage>
        <taxon>Bacteria</taxon>
        <taxon>Pseudomonadati</taxon>
        <taxon>Planctomycetota</taxon>
        <taxon>Planctomycetia</taxon>
        <taxon>Planctomycetales</taxon>
        <taxon>Planctomycetaceae</taxon>
        <taxon>Schlesneria</taxon>
    </lineage>
</organism>
<dbReference type="PRINTS" id="PR00990">
    <property type="entry name" value="RIBOKINASE"/>
</dbReference>
<dbReference type="GO" id="GO:0005829">
    <property type="term" value="C:cytosol"/>
    <property type="evidence" value="ECO:0007669"/>
    <property type="project" value="TreeGrafter"/>
</dbReference>
<dbReference type="PANTHER" id="PTHR10584:SF166">
    <property type="entry name" value="RIBOKINASE"/>
    <property type="match status" value="1"/>
</dbReference>
<reference evidence="5" key="1">
    <citation type="journal article" date="2020" name="mSystems">
        <title>Genome- and Community-Level Interaction Insights into Carbon Utilization and Element Cycling Functions of Hydrothermarchaeota in Hydrothermal Sediment.</title>
        <authorList>
            <person name="Zhou Z."/>
            <person name="Liu Y."/>
            <person name="Xu W."/>
            <person name="Pan J."/>
            <person name="Luo Z.H."/>
            <person name="Li M."/>
        </authorList>
    </citation>
    <scope>NUCLEOTIDE SEQUENCE [LARGE SCALE GENOMIC DNA]</scope>
    <source>
        <strain evidence="5">SpSt-508</strain>
    </source>
</reference>
<keyword evidence="3 5" id="KW-0418">Kinase</keyword>
<dbReference type="InterPro" id="IPR002139">
    <property type="entry name" value="Ribo/fructo_kinase"/>
</dbReference>
<dbReference type="Gene3D" id="3.40.1190.20">
    <property type="match status" value="1"/>
</dbReference>
<dbReference type="GO" id="GO:0016301">
    <property type="term" value="F:kinase activity"/>
    <property type="evidence" value="ECO:0007669"/>
    <property type="project" value="UniProtKB-KW"/>
</dbReference>
<evidence type="ECO:0000256" key="2">
    <source>
        <dbReference type="ARBA" id="ARBA00022679"/>
    </source>
</evidence>
<protein>
    <submittedName>
        <fullName evidence="5">Carbohydrate kinase family protein</fullName>
    </submittedName>
</protein>